<dbReference type="InterPro" id="IPR002810">
    <property type="entry name" value="NfeD-like_C"/>
</dbReference>
<accession>A0ABU7Z1H6</accession>
<dbReference type="EMBL" id="JAXGFP010000007">
    <property type="protein sequence ID" value="MEG3185032.1"/>
    <property type="molecule type" value="Genomic_DNA"/>
</dbReference>
<sequence>MAAIMQSPWFWWGVALVLFAAEAVLPGSFMLWLGFAALGTALIDLALPMSASAQWMLFAVLALIAVAGGWQYKKRYPAQASDQPLLNRRGAQLVGHVYPLESAIVDGRGRLKIGDAFWTASGPDLATGTRVRVVAVEGTTLRVEPAA</sequence>
<dbReference type="RefSeq" id="WP_332618116.1">
    <property type="nucleotide sequence ID" value="NZ_JAXGFP010000007.1"/>
</dbReference>
<comment type="caution">
    <text evidence="7">The sequence shown here is derived from an EMBL/GenBank/DDBJ whole genome shotgun (WGS) entry which is preliminary data.</text>
</comment>
<evidence type="ECO:0000256" key="4">
    <source>
        <dbReference type="ARBA" id="ARBA00023136"/>
    </source>
</evidence>
<keyword evidence="8" id="KW-1185">Reference proteome</keyword>
<proteinExistence type="predicted"/>
<name>A0ABU7Z1H6_9GAMM</name>
<dbReference type="Proteomes" id="UP001355056">
    <property type="component" value="Unassembled WGS sequence"/>
</dbReference>
<dbReference type="InterPro" id="IPR052165">
    <property type="entry name" value="Membrane_assoc_protease"/>
</dbReference>
<feature type="domain" description="NfeD-like C-terminal" evidence="6">
    <location>
        <begin position="92"/>
        <end position="145"/>
    </location>
</feature>
<reference evidence="7 8" key="1">
    <citation type="journal article" date="2016" name="Int. J. Syst. Evol. Microbiol.">
        <title>Lysobacter erysipheiresistens sp. nov., an antagonist of powdery mildew, isolated from tobacco-cultivated soil.</title>
        <authorList>
            <person name="Xie B."/>
            <person name="Li T."/>
            <person name="Lin X."/>
            <person name="Wang C.J."/>
            <person name="Chen Y.J."/>
            <person name="Liu W.J."/>
            <person name="Zhao Z.W."/>
        </authorList>
    </citation>
    <scope>NUCLEOTIDE SEQUENCE [LARGE SCALE GENOMIC DNA]</scope>
    <source>
        <strain evidence="7 8">RS-LYSO-3</strain>
    </source>
</reference>
<organism evidence="7 8">
    <name type="scientific">Novilysobacter erysipheiresistens</name>
    <dbReference type="NCBI Taxonomy" id="1749332"/>
    <lineage>
        <taxon>Bacteria</taxon>
        <taxon>Pseudomonadati</taxon>
        <taxon>Pseudomonadota</taxon>
        <taxon>Gammaproteobacteria</taxon>
        <taxon>Lysobacterales</taxon>
        <taxon>Lysobacteraceae</taxon>
        <taxon>Novilysobacter</taxon>
    </lineage>
</organism>
<keyword evidence="4 5" id="KW-0472">Membrane</keyword>
<evidence type="ECO:0000259" key="6">
    <source>
        <dbReference type="Pfam" id="PF01957"/>
    </source>
</evidence>
<keyword evidence="3 5" id="KW-1133">Transmembrane helix</keyword>
<dbReference type="InterPro" id="IPR012340">
    <property type="entry name" value="NA-bd_OB-fold"/>
</dbReference>
<dbReference type="Pfam" id="PF01957">
    <property type="entry name" value="NfeD"/>
    <property type="match status" value="1"/>
</dbReference>
<gene>
    <name evidence="7" type="ORF">SNE34_13545</name>
</gene>
<evidence type="ECO:0000256" key="5">
    <source>
        <dbReference type="SAM" id="Phobius"/>
    </source>
</evidence>
<feature type="transmembrane region" description="Helical" evidence="5">
    <location>
        <begin position="9"/>
        <end position="33"/>
    </location>
</feature>
<feature type="transmembrane region" description="Helical" evidence="5">
    <location>
        <begin position="53"/>
        <end position="72"/>
    </location>
</feature>
<comment type="subcellular location">
    <subcellularLocation>
        <location evidence="1">Membrane</location>
        <topology evidence="1">Multi-pass membrane protein</topology>
    </subcellularLocation>
</comment>
<evidence type="ECO:0000313" key="7">
    <source>
        <dbReference type="EMBL" id="MEG3185032.1"/>
    </source>
</evidence>
<evidence type="ECO:0000256" key="1">
    <source>
        <dbReference type="ARBA" id="ARBA00004141"/>
    </source>
</evidence>
<dbReference type="PANTHER" id="PTHR33507:SF3">
    <property type="entry name" value="INNER MEMBRANE PROTEIN YBBJ"/>
    <property type="match status" value="1"/>
</dbReference>
<evidence type="ECO:0000256" key="2">
    <source>
        <dbReference type="ARBA" id="ARBA00022692"/>
    </source>
</evidence>
<evidence type="ECO:0000256" key="3">
    <source>
        <dbReference type="ARBA" id="ARBA00022989"/>
    </source>
</evidence>
<evidence type="ECO:0000313" key="8">
    <source>
        <dbReference type="Proteomes" id="UP001355056"/>
    </source>
</evidence>
<keyword evidence="2 5" id="KW-0812">Transmembrane</keyword>
<dbReference type="PANTHER" id="PTHR33507">
    <property type="entry name" value="INNER MEMBRANE PROTEIN YBBJ"/>
    <property type="match status" value="1"/>
</dbReference>
<protein>
    <submittedName>
        <fullName evidence="7">NfeD family protein</fullName>
    </submittedName>
</protein>
<dbReference type="Gene3D" id="2.40.50.140">
    <property type="entry name" value="Nucleic acid-binding proteins"/>
    <property type="match status" value="1"/>
</dbReference>